<evidence type="ECO:0000313" key="3">
    <source>
        <dbReference type="Proteomes" id="UP000001878"/>
    </source>
</evidence>
<dbReference type="EMBL" id="FJ822135">
    <property type="protein sequence ID" value="ACO37030.1"/>
    <property type="molecule type" value="Genomic_DNA"/>
</dbReference>
<dbReference type="GeneID" id="7750964"/>
<dbReference type="OrthoDB" id="2213at10239"/>
<dbReference type="RefSeq" id="YP_002790788.1">
    <property type="nucleotide sequence ID" value="NC_012530.1"/>
</dbReference>
<keyword evidence="1" id="KW-1133">Transmembrane helix</keyword>
<name>C1KFL9_9CAUD</name>
<feature type="transmembrane region" description="Helical" evidence="1">
    <location>
        <begin position="445"/>
        <end position="466"/>
    </location>
</feature>
<dbReference type="Proteomes" id="UP000001878">
    <property type="component" value="Segment"/>
</dbReference>
<reference evidence="2 3" key="1">
    <citation type="journal article" date="2009" name="Gene">
        <title>Genome of a virulent bacteriophage Lb338-1 that lyses the probiotic Lactobacillus paracasei cheese strain.</title>
        <authorList>
            <person name="Alemayehu D."/>
            <person name="Ross R.P."/>
            <person name="O'Sullivan O."/>
            <person name="Coffey A."/>
            <person name="Stanton C."/>
            <person name="Fitzgerald G.F."/>
            <person name="McAuliffe O."/>
        </authorList>
    </citation>
    <scope>NUCLEOTIDE SEQUENCE [LARGE SCALE GENOMIC DNA]</scope>
    <source>
        <strain evidence="2">Lb338-1</strain>
    </source>
</reference>
<proteinExistence type="predicted"/>
<sequence length="485" mass="52583">MKTRNLSKAQIEHIGAAAGQTFSLDTYNKAKTEQEEAVKALAPDAGAGVVGYNVNPNSMQGFTTPLRVEDLDAMVKQLTYGQEQFVFFNKINKEQVQSTVRQYISYDKHGEVGHALAMHEGELSKISSPRFTRKQVRMKYLSAVRQVSIQAELAQGVSDPLGEATRDAIITLAGSIEWMGFYGNSGLHSASDTEGTEFDGLTSLIDPKNVIDLRGKSLSQDDLQQAAITISRAYGNATDAFLPNAAKAKLVNDLLPSQRVFMGANPQRNVIGFDAPRFQSVVGPINLNGSNLMDLPNILDEEDDNVSGVAPVVTATAESTTKLGNFLDSDVGQLNYKVRTVSGQTKSPIVDANATIAAVTDTVNLEISLPNTYGNPVEYVEIYREAASGSYSLIGKVSAHLANGGKVSFNDADETIPGTVDAFVGDMSPEVITLYEFLPISRLDLATLTAMNTWAFMWFGALALFIPRRWVRLHNVGAYDVAPQR</sequence>
<keyword evidence="1" id="KW-0812">Transmembrane</keyword>
<gene>
    <name evidence="2" type="ORF">lb338_phage_109</name>
</gene>
<keyword evidence="1" id="KW-0472">Membrane</keyword>
<accession>C1KFL9</accession>
<dbReference type="KEGG" id="vg:7750964"/>
<evidence type="ECO:0000256" key="1">
    <source>
        <dbReference type="SAM" id="Phobius"/>
    </source>
</evidence>
<protein>
    <submittedName>
        <fullName evidence="2">Putative major capsid protein</fullName>
    </submittedName>
</protein>
<keyword evidence="3" id="KW-1185">Reference proteome</keyword>
<evidence type="ECO:0000313" key="2">
    <source>
        <dbReference type="EMBL" id="ACO37030.1"/>
    </source>
</evidence>
<organism evidence="2 3">
    <name type="scientific">Lactobacillus phage Lb338-1</name>
    <dbReference type="NCBI Taxonomy" id="2892342"/>
    <lineage>
        <taxon>Viruses</taxon>
        <taxon>Duplodnaviria</taxon>
        <taxon>Heunggongvirae</taxon>
        <taxon>Uroviricota</taxon>
        <taxon>Caudoviricetes</taxon>
        <taxon>Herelleviridae</taxon>
        <taxon>Mooreparkvirus</taxon>
        <taxon>Mooreparkvirus Lb3381</taxon>
    </lineage>
</organism>